<organism evidence="1 2">
    <name type="scientific">Acidovorax cavernicola</name>
    <dbReference type="NCBI Taxonomy" id="1675792"/>
    <lineage>
        <taxon>Bacteria</taxon>
        <taxon>Pseudomonadati</taxon>
        <taxon>Pseudomonadota</taxon>
        <taxon>Betaproteobacteria</taxon>
        <taxon>Burkholderiales</taxon>
        <taxon>Comamonadaceae</taxon>
        <taxon>Acidovorax</taxon>
    </lineage>
</organism>
<name>A0A9X8CY65_9BURK</name>
<feature type="non-terminal residue" evidence="1">
    <location>
        <position position="1"/>
    </location>
</feature>
<gene>
    <name evidence="1" type="ORF">D3H34_33385</name>
</gene>
<evidence type="ECO:0000313" key="1">
    <source>
        <dbReference type="EMBL" id="RIX68874.1"/>
    </source>
</evidence>
<sequence>PIRSGEALIGRRQLDGDKDLGWIYLTGQRRVRKLPNPCCDTPNPATAGVLAFDEVETFSGRLDRFDWKLLGKQEMYIPYNGNRMLQPKDVTTVLGNGWIKPEYMRWELHRVWVVEATLREGRRHVTPKGRYYCDEDTWLCALGDRWDAKGQLWKTMWMSSIVAPDLPGTIGVPFGYTDLLSGSGYAGQMLNTKNAQLPMVKRYPDAVFTPDSLTGDSLR</sequence>
<dbReference type="OrthoDB" id="6751304at2"/>
<dbReference type="Proteomes" id="UP000265619">
    <property type="component" value="Unassembled WGS sequence"/>
</dbReference>
<accession>A0A9X8CY65</accession>
<comment type="caution">
    <text evidence="1">The sequence shown here is derived from an EMBL/GenBank/DDBJ whole genome shotgun (WGS) entry which is preliminary data.</text>
</comment>
<dbReference type="EMBL" id="QXMN01000314">
    <property type="protein sequence ID" value="RIX68874.1"/>
    <property type="molecule type" value="Genomic_DNA"/>
</dbReference>
<dbReference type="Pfam" id="PF07044">
    <property type="entry name" value="DUF1329"/>
    <property type="match status" value="1"/>
</dbReference>
<dbReference type="InterPro" id="IPR010752">
    <property type="entry name" value="DUF1329"/>
</dbReference>
<protein>
    <submittedName>
        <fullName evidence="1">DUF1329 domain-containing protein</fullName>
    </submittedName>
</protein>
<reference evidence="1 2" key="1">
    <citation type="submission" date="2018-09" db="EMBL/GenBank/DDBJ databases">
        <title>Acidovorax cavernicola nov. sp. isolated from Gruta de las Maravillas (Aracena, Spain).</title>
        <authorList>
            <person name="Jurado V."/>
            <person name="Gutierrez-Patricio S."/>
            <person name="Gonzalez-Pimentel J.L."/>
            <person name="Miller A.Z."/>
            <person name="Laiz L."/>
            <person name="Saiz-Jimenez C."/>
        </authorList>
    </citation>
    <scope>NUCLEOTIDE SEQUENCE [LARGE SCALE GENOMIC DNA]</scope>
    <source>
        <strain evidence="1 2">1011MAR4D40.2</strain>
    </source>
</reference>
<evidence type="ECO:0000313" key="2">
    <source>
        <dbReference type="Proteomes" id="UP000265619"/>
    </source>
</evidence>
<dbReference type="Gene3D" id="2.50.20.10">
    <property type="entry name" value="Lipoprotein localisation LolA/LolB/LppX"/>
    <property type="match status" value="1"/>
</dbReference>
<keyword evidence="2" id="KW-1185">Reference proteome</keyword>
<dbReference type="AlphaFoldDB" id="A0A9X8CY65"/>
<feature type="non-terminal residue" evidence="1">
    <location>
        <position position="219"/>
    </location>
</feature>
<dbReference type="RefSeq" id="WP_147400632.1">
    <property type="nucleotide sequence ID" value="NZ_QXMN01000314.1"/>
</dbReference>
<proteinExistence type="predicted"/>